<dbReference type="EC" id="1.5.1.2" evidence="9 10"/>
<comment type="subcellular location">
    <subcellularLocation>
        <location evidence="1 9">Cytoplasm</location>
    </subcellularLocation>
</comment>
<dbReference type="KEGG" id="kme:H0A61_00883"/>
<dbReference type="PANTHER" id="PTHR11645">
    <property type="entry name" value="PYRROLINE-5-CARBOXYLATE REDUCTASE"/>
    <property type="match status" value="1"/>
</dbReference>
<evidence type="ECO:0000256" key="5">
    <source>
        <dbReference type="ARBA" id="ARBA00022650"/>
    </source>
</evidence>
<dbReference type="Gene3D" id="3.40.50.720">
    <property type="entry name" value="NAD(P)-binding Rossmann-like Domain"/>
    <property type="match status" value="1"/>
</dbReference>
<sequence length="273" mass="29175">MLEGKKICFIGAGSMAQAMIWGLLSSNLIKPESIYVTNKSDRAKLNKLGEKWGVNITYDKALMLQMADIIILAVKPKDVREVLKTIKVHVTRSHLILSVVAGIGTDLIQTLVGKEVPIIRAMPNTSCLVKESATALALGKYADKEDEAIGREIFSSIGKVIVVEETALDAVTGLSGSGPAYVYLMIEAMVDAGIKAGLSSEVSKELAVQTVLGAARMLIETGEEPTALRQKVTSPGGTTFAGLTVLEKAGFRNSLIKAINRAAQRSKELGMEM</sequence>
<evidence type="ECO:0000256" key="11">
    <source>
        <dbReference type="PIRSR" id="PIRSR000193-1"/>
    </source>
</evidence>
<accession>A0A8A0RMX3</accession>
<name>A0A8A0RMX3_9FIRM</name>
<evidence type="ECO:0000256" key="6">
    <source>
        <dbReference type="ARBA" id="ARBA00022857"/>
    </source>
</evidence>
<dbReference type="SUPFAM" id="SSF51735">
    <property type="entry name" value="NAD(P)-binding Rossmann-fold domains"/>
    <property type="match status" value="1"/>
</dbReference>
<comment type="catalytic activity">
    <reaction evidence="9 12">
        <text>L-proline + NADP(+) = (S)-1-pyrroline-5-carboxylate + NADPH + 2 H(+)</text>
        <dbReference type="Rhea" id="RHEA:14109"/>
        <dbReference type="ChEBI" id="CHEBI:15378"/>
        <dbReference type="ChEBI" id="CHEBI:17388"/>
        <dbReference type="ChEBI" id="CHEBI:57783"/>
        <dbReference type="ChEBI" id="CHEBI:58349"/>
        <dbReference type="ChEBI" id="CHEBI:60039"/>
        <dbReference type="EC" id="1.5.1.2"/>
    </reaction>
</comment>
<dbReference type="HAMAP" id="MF_01925">
    <property type="entry name" value="P5C_reductase"/>
    <property type="match status" value="1"/>
</dbReference>
<feature type="binding site" evidence="11">
    <location>
        <begin position="73"/>
        <end position="76"/>
    </location>
    <ligand>
        <name>NADP(+)</name>
        <dbReference type="ChEBI" id="CHEBI:58349"/>
    </ligand>
</feature>
<dbReference type="PROSITE" id="PS00521">
    <property type="entry name" value="P5CR"/>
    <property type="match status" value="1"/>
</dbReference>
<keyword evidence="4 9" id="KW-0028">Amino-acid biosynthesis</keyword>
<evidence type="ECO:0000256" key="4">
    <source>
        <dbReference type="ARBA" id="ARBA00022605"/>
    </source>
</evidence>
<evidence type="ECO:0000256" key="1">
    <source>
        <dbReference type="ARBA" id="ARBA00004496"/>
    </source>
</evidence>
<dbReference type="FunFam" id="1.10.3730.10:FF:000001">
    <property type="entry name" value="Pyrroline-5-carboxylate reductase"/>
    <property type="match status" value="1"/>
</dbReference>
<dbReference type="GO" id="GO:0004735">
    <property type="term" value="F:pyrroline-5-carboxylate reductase activity"/>
    <property type="evidence" value="ECO:0007669"/>
    <property type="project" value="UniProtKB-UniRule"/>
</dbReference>
<dbReference type="EMBL" id="CP059066">
    <property type="protein sequence ID" value="QSQ08556.1"/>
    <property type="molecule type" value="Genomic_DNA"/>
</dbReference>
<dbReference type="UniPathway" id="UPA00098">
    <property type="reaction ID" value="UER00361"/>
</dbReference>
<evidence type="ECO:0000256" key="9">
    <source>
        <dbReference type="HAMAP-Rule" id="MF_01925"/>
    </source>
</evidence>
<evidence type="ECO:0000259" key="13">
    <source>
        <dbReference type="Pfam" id="PF03807"/>
    </source>
</evidence>
<dbReference type="InterPro" id="IPR029036">
    <property type="entry name" value="P5CR_dimer"/>
</dbReference>
<evidence type="ECO:0000256" key="8">
    <source>
        <dbReference type="ARBA" id="ARBA00058118"/>
    </source>
</evidence>
<dbReference type="FunFam" id="3.40.50.720:FF:000190">
    <property type="entry name" value="Pyrroline-5-carboxylate reductase"/>
    <property type="match status" value="1"/>
</dbReference>
<comment type="similarity">
    <text evidence="2 9 12">Belongs to the pyrroline-5-carboxylate reductase family.</text>
</comment>
<evidence type="ECO:0000259" key="14">
    <source>
        <dbReference type="Pfam" id="PF14748"/>
    </source>
</evidence>
<comment type="pathway">
    <text evidence="9 12">Amino-acid biosynthesis; L-proline biosynthesis; L-proline from L-glutamate 5-semialdehyde: step 1/1.</text>
</comment>
<dbReference type="InterPro" id="IPR036291">
    <property type="entry name" value="NAD(P)-bd_dom_sf"/>
</dbReference>
<dbReference type="InterPro" id="IPR053790">
    <property type="entry name" value="P5CR-like_CS"/>
</dbReference>
<comment type="catalytic activity">
    <reaction evidence="9">
        <text>L-proline + NAD(+) = (S)-1-pyrroline-5-carboxylate + NADH + 2 H(+)</text>
        <dbReference type="Rhea" id="RHEA:14105"/>
        <dbReference type="ChEBI" id="CHEBI:15378"/>
        <dbReference type="ChEBI" id="CHEBI:17388"/>
        <dbReference type="ChEBI" id="CHEBI:57540"/>
        <dbReference type="ChEBI" id="CHEBI:57945"/>
        <dbReference type="ChEBI" id="CHEBI:60039"/>
        <dbReference type="EC" id="1.5.1.2"/>
    </reaction>
</comment>
<gene>
    <name evidence="15" type="primary">proC_1</name>
    <name evidence="9" type="synonym">proC</name>
    <name evidence="15" type="ORF">H0A61_00883</name>
</gene>
<dbReference type="RefSeq" id="WP_206708766.1">
    <property type="nucleotide sequence ID" value="NZ_CP059066.1"/>
</dbReference>
<evidence type="ECO:0000256" key="7">
    <source>
        <dbReference type="ARBA" id="ARBA00023002"/>
    </source>
</evidence>
<keyword evidence="3 9" id="KW-0963">Cytoplasm</keyword>
<organism evidence="15 16">
    <name type="scientific">Koleobacter methoxysyntrophicus</name>
    <dbReference type="NCBI Taxonomy" id="2751313"/>
    <lineage>
        <taxon>Bacteria</taxon>
        <taxon>Bacillati</taxon>
        <taxon>Bacillota</taxon>
        <taxon>Clostridia</taxon>
        <taxon>Koleobacterales</taxon>
        <taxon>Koleobacteraceae</taxon>
        <taxon>Koleobacter</taxon>
    </lineage>
</organism>
<dbReference type="SUPFAM" id="SSF48179">
    <property type="entry name" value="6-phosphogluconate dehydrogenase C-terminal domain-like"/>
    <property type="match status" value="1"/>
</dbReference>
<feature type="domain" description="Pyrroline-5-carboxylate reductase catalytic N-terminal" evidence="13">
    <location>
        <begin position="6"/>
        <end position="102"/>
    </location>
</feature>
<evidence type="ECO:0000313" key="16">
    <source>
        <dbReference type="Proteomes" id="UP000662904"/>
    </source>
</evidence>
<dbReference type="InterPro" id="IPR000304">
    <property type="entry name" value="Pyrroline-COOH_reductase"/>
</dbReference>
<dbReference type="Pfam" id="PF03807">
    <property type="entry name" value="F420_oxidored"/>
    <property type="match status" value="1"/>
</dbReference>
<evidence type="ECO:0000256" key="10">
    <source>
        <dbReference type="NCBIfam" id="TIGR00112"/>
    </source>
</evidence>
<protein>
    <recommendedName>
        <fullName evidence="9 10">Pyrroline-5-carboxylate reductase</fullName>
        <shortName evidence="9">P5C reductase</shortName>
        <shortName evidence="9">P5CR</shortName>
        <ecNumber evidence="9 10">1.5.1.2</ecNumber>
    </recommendedName>
    <alternativeName>
        <fullName evidence="9">PCA reductase</fullName>
    </alternativeName>
</protein>
<feature type="domain" description="Pyrroline-5-carboxylate reductase dimerisation" evidence="14">
    <location>
        <begin position="165"/>
        <end position="269"/>
    </location>
</feature>
<dbReference type="Gene3D" id="1.10.3730.10">
    <property type="entry name" value="ProC C-terminal domain-like"/>
    <property type="match status" value="1"/>
</dbReference>
<evidence type="ECO:0000256" key="3">
    <source>
        <dbReference type="ARBA" id="ARBA00022490"/>
    </source>
</evidence>
<evidence type="ECO:0000256" key="12">
    <source>
        <dbReference type="RuleBase" id="RU003903"/>
    </source>
</evidence>
<keyword evidence="7 9" id="KW-0560">Oxidoreductase</keyword>
<dbReference type="GO" id="GO:0005737">
    <property type="term" value="C:cytoplasm"/>
    <property type="evidence" value="ECO:0007669"/>
    <property type="project" value="UniProtKB-SubCell"/>
</dbReference>
<dbReference type="GO" id="GO:0055129">
    <property type="term" value="P:L-proline biosynthetic process"/>
    <property type="evidence" value="ECO:0007669"/>
    <property type="project" value="UniProtKB-UniRule"/>
</dbReference>
<dbReference type="PIRSF" id="PIRSF000193">
    <property type="entry name" value="Pyrrol-5-carb_rd"/>
    <property type="match status" value="1"/>
</dbReference>
<dbReference type="Proteomes" id="UP000662904">
    <property type="component" value="Chromosome"/>
</dbReference>
<keyword evidence="5 9" id="KW-0641">Proline biosynthesis</keyword>
<comment type="function">
    <text evidence="8 9">Catalyzes the reduction of 1-pyrroline-5-carboxylate (PCA) to L-proline.</text>
</comment>
<keyword evidence="16" id="KW-1185">Reference proteome</keyword>
<evidence type="ECO:0000256" key="2">
    <source>
        <dbReference type="ARBA" id="ARBA00005525"/>
    </source>
</evidence>
<proteinExistence type="inferred from homology"/>
<keyword evidence="6 9" id="KW-0521">NADP</keyword>
<dbReference type="NCBIfam" id="TIGR00112">
    <property type="entry name" value="proC"/>
    <property type="match status" value="1"/>
</dbReference>
<feature type="binding site" evidence="11">
    <location>
        <begin position="10"/>
        <end position="15"/>
    </location>
    <ligand>
        <name>NADP(+)</name>
        <dbReference type="ChEBI" id="CHEBI:58349"/>
    </ligand>
</feature>
<dbReference type="Pfam" id="PF14748">
    <property type="entry name" value="P5CR_dimer"/>
    <property type="match status" value="1"/>
</dbReference>
<dbReference type="AlphaFoldDB" id="A0A8A0RMX3"/>
<dbReference type="InterPro" id="IPR028939">
    <property type="entry name" value="P5C_Rdtase_cat_N"/>
</dbReference>
<dbReference type="PANTHER" id="PTHR11645:SF0">
    <property type="entry name" value="PYRROLINE-5-CARBOXYLATE REDUCTASE 3"/>
    <property type="match status" value="1"/>
</dbReference>
<evidence type="ECO:0000313" key="15">
    <source>
        <dbReference type="EMBL" id="QSQ08556.1"/>
    </source>
</evidence>
<reference evidence="15" key="1">
    <citation type="submission" date="2020-07" db="EMBL/GenBank/DDBJ databases">
        <title>Koleobacter methoxysyntrophicus gen. nov., sp. nov., a novel anaerobic bacterium isolated from deep subsurface oil field and proposal of Koleobacterales ord. nov. in the phylum Firmicutes.</title>
        <authorList>
            <person name="Sakamoto S."/>
            <person name="Tamaki H."/>
        </authorList>
    </citation>
    <scope>NUCLEOTIDE SEQUENCE</scope>
    <source>
        <strain evidence="15">NRmbB1</strain>
    </source>
</reference>
<dbReference type="InterPro" id="IPR008927">
    <property type="entry name" value="6-PGluconate_DH-like_C_sf"/>
</dbReference>